<dbReference type="AlphaFoldDB" id="A0A9X1SXE0"/>
<dbReference type="Proteomes" id="UP001138997">
    <property type="component" value="Unassembled WGS sequence"/>
</dbReference>
<evidence type="ECO:0000313" key="2">
    <source>
        <dbReference type="Proteomes" id="UP001138997"/>
    </source>
</evidence>
<reference evidence="1" key="1">
    <citation type="submission" date="2021-11" db="EMBL/GenBank/DDBJ databases">
        <title>Streptomyces corallinus and Kineosporia corallina sp. nov., two new coral-derived marine actinobacteria.</title>
        <authorList>
            <person name="Buangrab K."/>
            <person name="Sutthacheep M."/>
            <person name="Yeemin T."/>
            <person name="Harunari E."/>
            <person name="Igarashi Y."/>
            <person name="Sripreechasak P."/>
            <person name="Kanchanasin P."/>
            <person name="Tanasupawat S."/>
            <person name="Phongsopitanun W."/>
        </authorList>
    </citation>
    <scope>NUCLEOTIDE SEQUENCE</scope>
    <source>
        <strain evidence="1">JCM 31032</strain>
    </source>
</reference>
<keyword evidence="2" id="KW-1185">Reference proteome</keyword>
<dbReference type="RefSeq" id="WP_231448976.1">
    <property type="nucleotide sequence ID" value="NZ_JAJOMB010000027.1"/>
</dbReference>
<evidence type="ECO:0000313" key="1">
    <source>
        <dbReference type="EMBL" id="MCD5316122.1"/>
    </source>
</evidence>
<protein>
    <submittedName>
        <fullName evidence="1">Uncharacterized protein</fullName>
    </submittedName>
</protein>
<comment type="caution">
    <text evidence="1">The sequence shown here is derived from an EMBL/GenBank/DDBJ whole genome shotgun (WGS) entry which is preliminary data.</text>
</comment>
<sequence>MKRFRRRPAARESGQGSIFLIALVGLAFLFTAFFVDVSRSLNAHGTSLEVAAEAARAAADQITQESLRSGDPSALQIDAAAAAQVGQAWLTEAGATGEVRVQEGNTVVVVTARVPCQATLLSAFGFTDLSKLATASATVLYGSAGSVGEPIVHRSGSGPAAGAGTREQA</sequence>
<organism evidence="1 2">
    <name type="scientific">Kineosporia babensis</name>
    <dbReference type="NCBI Taxonomy" id="499548"/>
    <lineage>
        <taxon>Bacteria</taxon>
        <taxon>Bacillati</taxon>
        <taxon>Actinomycetota</taxon>
        <taxon>Actinomycetes</taxon>
        <taxon>Kineosporiales</taxon>
        <taxon>Kineosporiaceae</taxon>
        <taxon>Kineosporia</taxon>
    </lineage>
</organism>
<gene>
    <name evidence="1" type="ORF">LR394_35020</name>
</gene>
<dbReference type="EMBL" id="JAJOMB010000027">
    <property type="protein sequence ID" value="MCD5316122.1"/>
    <property type="molecule type" value="Genomic_DNA"/>
</dbReference>
<accession>A0A9X1SXE0</accession>
<proteinExistence type="predicted"/>
<name>A0A9X1SXE0_9ACTN</name>